<feature type="domain" description="Aminoglycoside phosphotransferase" evidence="1">
    <location>
        <begin position="38"/>
        <end position="294"/>
    </location>
</feature>
<evidence type="ECO:0000313" key="2">
    <source>
        <dbReference type="EMBL" id="UPV98839.1"/>
    </source>
</evidence>
<dbReference type="EMBL" id="CP096658">
    <property type="protein sequence ID" value="UPV98839.1"/>
    <property type="molecule type" value="Genomic_DNA"/>
</dbReference>
<gene>
    <name evidence="2" type="ORF">M0R88_09870</name>
</gene>
<sequence length="355" mass="38619">MSPSDTLPSVEGPLAADRLAEAVGDALPDADLREATPIEAGKNAAYRLVVASDGDERELVLKVGDGEFAGGYRAEPRVLSAVGERTAIPVPEVVGTGAFGDDPYFLAERVPGANPACDPESLPPEAFERVCAAAGRNLAALHDAFPAGDCDLIPADGWGMLAFDSGADALHFAREFPDWSTYFEAWLTRNVERLADTRFDDLRPALADRAEEFAADVRTLAPFESVLTHGDYRLGNLLVDPESGATNGVVDWATPTAAPPTWELAVTEAILIDWPALDDSRQERLRTRLYEGYREVNPEPLDGEGFETHRRRCRFGARLRLMVNLGEEMAGRSESAVEARAREHREALREFGVEA</sequence>
<reference evidence="2" key="1">
    <citation type="submission" date="2022-04" db="EMBL/GenBank/DDBJ databases">
        <title>Diverse halophilic archaea isolated from saline environments.</title>
        <authorList>
            <person name="Cui H.-L."/>
        </authorList>
    </citation>
    <scope>NUCLEOTIDE SEQUENCE</scope>
    <source>
        <strain evidence="2">XZYJT40</strain>
    </source>
</reference>
<dbReference type="AlphaFoldDB" id="A0A8U0ICS3"/>
<dbReference type="SUPFAM" id="SSF56112">
    <property type="entry name" value="Protein kinase-like (PK-like)"/>
    <property type="match status" value="1"/>
</dbReference>
<dbReference type="KEGG" id="haxz:M0R88_09870"/>
<dbReference type="Gene3D" id="3.90.1200.10">
    <property type="match status" value="1"/>
</dbReference>
<dbReference type="InterPro" id="IPR051678">
    <property type="entry name" value="AGP_Transferase"/>
</dbReference>
<dbReference type="Pfam" id="PF01636">
    <property type="entry name" value="APH"/>
    <property type="match status" value="1"/>
</dbReference>
<organism evidence="2 3">
    <name type="scientific">Halorussus gelatinilyticus</name>
    <dbReference type="NCBI Taxonomy" id="2937524"/>
    <lineage>
        <taxon>Archaea</taxon>
        <taxon>Methanobacteriati</taxon>
        <taxon>Methanobacteriota</taxon>
        <taxon>Stenosarchaea group</taxon>
        <taxon>Halobacteria</taxon>
        <taxon>Halobacteriales</taxon>
        <taxon>Haladaptataceae</taxon>
        <taxon>Halorussus</taxon>
    </lineage>
</organism>
<evidence type="ECO:0000313" key="3">
    <source>
        <dbReference type="Proteomes" id="UP000830434"/>
    </source>
</evidence>
<keyword evidence="3" id="KW-1185">Reference proteome</keyword>
<accession>A0A8U0ICS3</accession>
<dbReference type="InterPro" id="IPR002575">
    <property type="entry name" value="Aminoglycoside_PTrfase"/>
</dbReference>
<dbReference type="Proteomes" id="UP000830434">
    <property type="component" value="Chromosome"/>
</dbReference>
<dbReference type="GeneID" id="72190163"/>
<name>A0A8U0ICS3_9EURY</name>
<dbReference type="RefSeq" id="WP_248653344.1">
    <property type="nucleotide sequence ID" value="NZ_CP096658.1"/>
</dbReference>
<dbReference type="PANTHER" id="PTHR21310">
    <property type="entry name" value="AMINOGLYCOSIDE PHOSPHOTRANSFERASE-RELATED-RELATED"/>
    <property type="match status" value="1"/>
</dbReference>
<protein>
    <submittedName>
        <fullName evidence="2">Aminoglycoside phosphotransferase family protein</fullName>
    </submittedName>
</protein>
<evidence type="ECO:0000259" key="1">
    <source>
        <dbReference type="Pfam" id="PF01636"/>
    </source>
</evidence>
<proteinExistence type="predicted"/>
<dbReference type="InterPro" id="IPR011009">
    <property type="entry name" value="Kinase-like_dom_sf"/>
</dbReference>